<feature type="compositionally biased region" description="Acidic residues" evidence="1">
    <location>
        <begin position="1"/>
        <end position="17"/>
    </location>
</feature>
<protein>
    <submittedName>
        <fullName evidence="2">Uncharacterized protein</fullName>
    </submittedName>
</protein>
<dbReference type="AlphaFoldDB" id="A0A401QNP5"/>
<evidence type="ECO:0000256" key="1">
    <source>
        <dbReference type="SAM" id="MobiDB-lite"/>
    </source>
</evidence>
<gene>
    <name evidence="2" type="ORF">scyTo_0027722</name>
</gene>
<dbReference type="OrthoDB" id="428111at2759"/>
<proteinExistence type="predicted"/>
<feature type="region of interest" description="Disordered" evidence="1">
    <location>
        <begin position="1"/>
        <end position="78"/>
    </location>
</feature>
<dbReference type="OMA" id="AHPENHY"/>
<dbReference type="Proteomes" id="UP000288216">
    <property type="component" value="Unassembled WGS sequence"/>
</dbReference>
<evidence type="ECO:0000313" key="2">
    <source>
        <dbReference type="EMBL" id="GCB87037.1"/>
    </source>
</evidence>
<name>A0A401QNP5_SCYTO</name>
<dbReference type="STRING" id="75743.A0A401QNP5"/>
<feature type="compositionally biased region" description="Low complexity" evidence="1">
    <location>
        <begin position="64"/>
        <end position="78"/>
    </location>
</feature>
<sequence>MDTDAPEEEDEEEEEDVEVAKMPSRRLLLRGLEQTPASSVGDLESSVTGSMINGWGSASEEDANSSSGRSSAVSSSDGSFFTDADFAHAVAAAAEYAGLKVARHQMQEPATGVYSTGLDTE</sequence>
<organism evidence="2 3">
    <name type="scientific">Scyliorhinus torazame</name>
    <name type="common">Cloudy catshark</name>
    <name type="synonym">Catulus torazame</name>
    <dbReference type="NCBI Taxonomy" id="75743"/>
    <lineage>
        <taxon>Eukaryota</taxon>
        <taxon>Metazoa</taxon>
        <taxon>Chordata</taxon>
        <taxon>Craniata</taxon>
        <taxon>Vertebrata</taxon>
        <taxon>Chondrichthyes</taxon>
        <taxon>Elasmobranchii</taxon>
        <taxon>Galeomorphii</taxon>
        <taxon>Galeoidea</taxon>
        <taxon>Carcharhiniformes</taxon>
        <taxon>Scyliorhinidae</taxon>
        <taxon>Scyliorhinus</taxon>
    </lineage>
</organism>
<accession>A0A401QNP5</accession>
<evidence type="ECO:0000313" key="3">
    <source>
        <dbReference type="Proteomes" id="UP000288216"/>
    </source>
</evidence>
<comment type="caution">
    <text evidence="2">The sequence shown here is derived from an EMBL/GenBank/DDBJ whole genome shotgun (WGS) entry which is preliminary data.</text>
</comment>
<dbReference type="EMBL" id="BFAA01390681">
    <property type="protein sequence ID" value="GCB87037.1"/>
    <property type="molecule type" value="Genomic_DNA"/>
</dbReference>
<keyword evidence="3" id="KW-1185">Reference proteome</keyword>
<reference evidence="2 3" key="1">
    <citation type="journal article" date="2018" name="Nat. Ecol. Evol.">
        <title>Shark genomes provide insights into elasmobranch evolution and the origin of vertebrates.</title>
        <authorList>
            <person name="Hara Y"/>
            <person name="Yamaguchi K"/>
            <person name="Onimaru K"/>
            <person name="Kadota M"/>
            <person name="Koyanagi M"/>
            <person name="Keeley SD"/>
            <person name="Tatsumi K"/>
            <person name="Tanaka K"/>
            <person name="Motone F"/>
            <person name="Kageyama Y"/>
            <person name="Nozu R"/>
            <person name="Adachi N"/>
            <person name="Nishimura O"/>
            <person name="Nakagawa R"/>
            <person name="Tanegashima C"/>
            <person name="Kiyatake I"/>
            <person name="Matsumoto R"/>
            <person name="Murakumo K"/>
            <person name="Nishida K"/>
            <person name="Terakita A"/>
            <person name="Kuratani S"/>
            <person name="Sato K"/>
            <person name="Hyodo S Kuraku.S."/>
        </authorList>
    </citation>
    <scope>NUCLEOTIDE SEQUENCE [LARGE SCALE GENOMIC DNA]</scope>
</reference>